<evidence type="ECO:0000259" key="2">
    <source>
        <dbReference type="Pfam" id="PF00703"/>
    </source>
</evidence>
<dbReference type="InterPro" id="IPR006102">
    <property type="entry name" value="Ig-like_GH2"/>
</dbReference>
<dbReference type="InterPro" id="IPR051913">
    <property type="entry name" value="GH2_Domain-Containing"/>
</dbReference>
<gene>
    <name evidence="3" type="ORF">SAMN05216469_11221</name>
</gene>
<comment type="similarity">
    <text evidence="1">Belongs to the glycosyl hydrolase 2 family.</text>
</comment>
<accession>A0A1H7MK43</accession>
<reference evidence="3 4" key="1">
    <citation type="submission" date="2016-10" db="EMBL/GenBank/DDBJ databases">
        <authorList>
            <person name="de Groot N.N."/>
        </authorList>
    </citation>
    <scope>NUCLEOTIDE SEQUENCE [LARGE SCALE GENOMIC DNA]</scope>
    <source>
        <strain evidence="3 4">KH2T6</strain>
    </source>
</reference>
<evidence type="ECO:0000313" key="3">
    <source>
        <dbReference type="EMBL" id="SEL11562.1"/>
    </source>
</evidence>
<proteinExistence type="inferred from homology"/>
<dbReference type="GO" id="GO:0005975">
    <property type="term" value="P:carbohydrate metabolic process"/>
    <property type="evidence" value="ECO:0007669"/>
    <property type="project" value="InterPro"/>
</dbReference>
<dbReference type="Pfam" id="PF00703">
    <property type="entry name" value="Glyco_hydro_2"/>
    <property type="match status" value="1"/>
</dbReference>
<dbReference type="Proteomes" id="UP000186015">
    <property type="component" value="Unassembled WGS sequence"/>
</dbReference>
<dbReference type="SUPFAM" id="SSF51445">
    <property type="entry name" value="(Trans)glycosidases"/>
    <property type="match status" value="1"/>
</dbReference>
<dbReference type="SUPFAM" id="SSF49785">
    <property type="entry name" value="Galactose-binding domain-like"/>
    <property type="match status" value="1"/>
</dbReference>
<dbReference type="OrthoDB" id="9814867at2"/>
<protein>
    <recommendedName>
        <fullName evidence="2">Glycoside hydrolase family 2 immunoglobulin-like beta-sandwich domain-containing protein</fullName>
    </recommendedName>
</protein>
<organism evidence="3 4">
    <name type="scientific">Ruminococcus albus</name>
    <dbReference type="NCBI Taxonomy" id="1264"/>
    <lineage>
        <taxon>Bacteria</taxon>
        <taxon>Bacillati</taxon>
        <taxon>Bacillota</taxon>
        <taxon>Clostridia</taxon>
        <taxon>Eubacteriales</taxon>
        <taxon>Oscillospiraceae</taxon>
        <taxon>Ruminococcus</taxon>
    </lineage>
</organism>
<dbReference type="PANTHER" id="PTHR42732">
    <property type="entry name" value="BETA-GALACTOSIDASE"/>
    <property type="match status" value="1"/>
</dbReference>
<sequence>MISKTDLQGTWELYLDYECTGKNVVFNENIKLPNTTSNARKGKINEKRETGHLTDTYKFEGWAWFRRKIDTNAMKCSALELFLERTRITEVFVDGVSLGVQESFCAPHIYDLTEFIGTGERELVIKVSNVGYKTKGGHMTSPDTQTNWNGIVGRIELIGYGEAHCKNVVITPDIHTGTVRVTADIIGSENGKAVISVAEYPDGTPASEPVEFDFTDGRLIAEYPMCKNFKLWSEHTPDLYELCIDICGDSTSRIFGMRKFATADGKFTVNGRQTFLRGKHDGMIFPKTGYAPCDVEEWLRVMRISRSFGINHYRFHTCCPPEAAFIAADILGIYMEPQLPFWGTVHATDEEGYNAVEQEFLISEGFAMLREFGNHPSFCMMSMGNELWGSKERINEVIGLYKNTDKRHLYTQGSNNFQWTPCVVENDDFFVGVRLAKDRLIRGSYAMCDAPLGHIQTDKPAANHSYDSAIKPKDHHSASAISEEGTVQIQYGTTMKTVKATEADIELVPEIPIVTHEIGQFETYPDFDEIDKYTGSLKARNFEVFRERLEAKGLGHLAKDFFYCSGQLAKACYKEELEAVFRSKLLAGFQILDIQDFSGQGTALVGMLDAFMDNKGIITPEEWREFCNDAVILAVFDSYTPLAGSEFAFDIRLVNFRLESLAGKKAVYRFECGDICETGSAVISSDENYADVCGGIVSLPLVVNITPAVLTVEVEGTDIRNHYEIEIIPEVRNVSMEGVHIFKDVSAEAEKLLAAGKTVLIFPELAKLENSIEGFYCQDFWCYPMFREISNMMDKPEPVGTMGLVNDVSHPALKGFECRKYSTPAWWHIVMSSKCEILDGNSADKRVIVRMIDNFERNHDLAILYEYDMGGGRVVVCTSDFEKLMESPEGRVFLRSVADYVRDVL</sequence>
<dbReference type="Gene3D" id="3.20.20.80">
    <property type="entry name" value="Glycosidases"/>
    <property type="match status" value="1"/>
</dbReference>
<evidence type="ECO:0000256" key="1">
    <source>
        <dbReference type="ARBA" id="ARBA00007401"/>
    </source>
</evidence>
<dbReference type="GO" id="GO:0004553">
    <property type="term" value="F:hydrolase activity, hydrolyzing O-glycosyl compounds"/>
    <property type="evidence" value="ECO:0007669"/>
    <property type="project" value="InterPro"/>
</dbReference>
<dbReference type="Gene3D" id="2.60.120.260">
    <property type="entry name" value="Galactose-binding domain-like"/>
    <property type="match status" value="1"/>
</dbReference>
<dbReference type="InterPro" id="IPR017853">
    <property type="entry name" value="GH"/>
</dbReference>
<dbReference type="AlphaFoldDB" id="A0A1H7MK43"/>
<name>A0A1H7MK43_RUMAL</name>
<dbReference type="InterPro" id="IPR036156">
    <property type="entry name" value="Beta-gal/glucu_dom_sf"/>
</dbReference>
<dbReference type="InterPro" id="IPR008979">
    <property type="entry name" value="Galactose-bd-like_sf"/>
</dbReference>
<feature type="domain" description="Glycoside hydrolase family 2 immunoglobulin-like beta-sandwich" evidence="2">
    <location>
        <begin position="164"/>
        <end position="258"/>
    </location>
</feature>
<dbReference type="SUPFAM" id="SSF49303">
    <property type="entry name" value="beta-Galactosidase/glucuronidase domain"/>
    <property type="match status" value="1"/>
</dbReference>
<dbReference type="EMBL" id="FOAT01000012">
    <property type="protein sequence ID" value="SEL11562.1"/>
    <property type="molecule type" value="Genomic_DNA"/>
</dbReference>
<evidence type="ECO:0000313" key="4">
    <source>
        <dbReference type="Proteomes" id="UP000186015"/>
    </source>
</evidence>